<gene>
    <name evidence="2" type="ORF">OCBIM_22005414mg</name>
</gene>
<reference evidence="2" key="1">
    <citation type="submission" date="2015-07" db="EMBL/GenBank/DDBJ databases">
        <title>MeaNS - Measles Nucleotide Surveillance Program.</title>
        <authorList>
            <person name="Tran T."/>
            <person name="Druce J."/>
        </authorList>
    </citation>
    <scope>NUCLEOTIDE SEQUENCE</scope>
    <source>
        <strain evidence="2">UCB-OBI-ISO-001</strain>
        <tissue evidence="2">Gonad</tissue>
    </source>
</reference>
<accession>A0A0L8HUW9</accession>
<sequence>MCCFTTSKAMKPSASGDQRKTDRESHPRVYFKFHIIPIGAIRQHREETLPQIFPMQLRIKEKKKREHSIFPFKKIKIRLKNVALKCRFRNRRTFSRI</sequence>
<evidence type="ECO:0000256" key="1">
    <source>
        <dbReference type="SAM" id="MobiDB-lite"/>
    </source>
</evidence>
<protein>
    <submittedName>
        <fullName evidence="2">Uncharacterized protein</fullName>
    </submittedName>
</protein>
<organism evidence="2">
    <name type="scientific">Octopus bimaculoides</name>
    <name type="common">California two-spotted octopus</name>
    <dbReference type="NCBI Taxonomy" id="37653"/>
    <lineage>
        <taxon>Eukaryota</taxon>
        <taxon>Metazoa</taxon>
        <taxon>Spiralia</taxon>
        <taxon>Lophotrochozoa</taxon>
        <taxon>Mollusca</taxon>
        <taxon>Cephalopoda</taxon>
        <taxon>Coleoidea</taxon>
        <taxon>Octopodiformes</taxon>
        <taxon>Octopoda</taxon>
        <taxon>Incirrata</taxon>
        <taxon>Octopodidae</taxon>
        <taxon>Octopus</taxon>
    </lineage>
</organism>
<name>A0A0L8HUW9_OCTBM</name>
<dbReference type="AlphaFoldDB" id="A0A0L8HUW9"/>
<feature type="region of interest" description="Disordered" evidence="1">
    <location>
        <begin position="1"/>
        <end position="25"/>
    </location>
</feature>
<dbReference type="EMBL" id="KQ417249">
    <property type="protein sequence ID" value="KOF93018.1"/>
    <property type="molecule type" value="Genomic_DNA"/>
</dbReference>
<evidence type="ECO:0000313" key="2">
    <source>
        <dbReference type="EMBL" id="KOF93018.1"/>
    </source>
</evidence>
<proteinExistence type="predicted"/>